<sequence length="242" mass="27050">MKVELSVTTLFRLLEKANLGEPHVIFAGGARYYSPRFQQETDARLRRELDAAGINGPRGVDPDFLDLLSVIQRAGVEYFGWFHDAEGPYSVLTAALGKQAVLAERVENTITFERVEPTRLLDAFLFRLPNVPAARGESISVRLSDLDAPKSDGFSRPSAPPQARRLQELMKQPRLSGGKLYTAKRDQRGKRLRAADWITAIDVQQGRWAVYKTSRGESSVTAVPGTPQLIATRMRELQESIR</sequence>
<evidence type="ECO:0000256" key="4">
    <source>
        <dbReference type="ARBA" id="ARBA00023186"/>
    </source>
</evidence>
<accession>A0A1H0Q092</accession>
<dbReference type="Pfam" id="PF14011">
    <property type="entry name" value="ESX-1_EspG"/>
    <property type="match status" value="1"/>
</dbReference>
<dbReference type="AlphaFoldDB" id="A0A1H0Q092"/>
<evidence type="ECO:0000256" key="1">
    <source>
        <dbReference type="ARBA" id="ARBA00004496"/>
    </source>
</evidence>
<protein>
    <submittedName>
        <fullName evidence="5">EspG family protein</fullName>
    </submittedName>
</protein>
<evidence type="ECO:0000256" key="2">
    <source>
        <dbReference type="ARBA" id="ARBA00006411"/>
    </source>
</evidence>
<evidence type="ECO:0000313" key="6">
    <source>
        <dbReference type="Proteomes" id="UP000199651"/>
    </source>
</evidence>
<dbReference type="STRING" id="504798.SAMN05421871_106108"/>
<keyword evidence="6" id="KW-1185">Reference proteome</keyword>
<dbReference type="RefSeq" id="WP_091376640.1">
    <property type="nucleotide sequence ID" value="NZ_FNDV01000006.1"/>
</dbReference>
<dbReference type="EMBL" id="FNJB01000006">
    <property type="protein sequence ID" value="SDP10773.1"/>
    <property type="molecule type" value="Genomic_DNA"/>
</dbReference>
<evidence type="ECO:0000256" key="3">
    <source>
        <dbReference type="ARBA" id="ARBA00022490"/>
    </source>
</evidence>
<comment type="subcellular location">
    <subcellularLocation>
        <location evidence="1">Cytoplasm</location>
    </subcellularLocation>
</comment>
<reference evidence="6" key="1">
    <citation type="submission" date="2016-10" db="EMBL/GenBank/DDBJ databases">
        <authorList>
            <person name="Varghese N."/>
            <person name="Submissions S."/>
        </authorList>
    </citation>
    <scope>NUCLEOTIDE SEQUENCE [LARGE SCALE GENOMIC DNA]</scope>
    <source>
        <strain evidence="6">IBRC-M 10655</strain>
    </source>
</reference>
<proteinExistence type="inferred from homology"/>
<evidence type="ECO:0000313" key="5">
    <source>
        <dbReference type="EMBL" id="SDP10773.1"/>
    </source>
</evidence>
<dbReference type="Proteomes" id="UP000199651">
    <property type="component" value="Unassembled WGS sequence"/>
</dbReference>
<gene>
    <name evidence="5" type="ORF">SAMN05192558_106344</name>
</gene>
<name>A0A1H0Q092_9PSEU</name>
<comment type="similarity">
    <text evidence="2">Belongs to the EspG family.</text>
</comment>
<dbReference type="InterPro" id="IPR025734">
    <property type="entry name" value="EspG"/>
</dbReference>
<keyword evidence="3" id="KW-0963">Cytoplasm</keyword>
<keyword evidence="4" id="KW-0143">Chaperone</keyword>
<dbReference type="OrthoDB" id="3685017at2"/>
<organism evidence="5 6">
    <name type="scientific">Actinokineospora alba</name>
    <dbReference type="NCBI Taxonomy" id="504798"/>
    <lineage>
        <taxon>Bacteria</taxon>
        <taxon>Bacillati</taxon>
        <taxon>Actinomycetota</taxon>
        <taxon>Actinomycetes</taxon>
        <taxon>Pseudonocardiales</taxon>
        <taxon>Pseudonocardiaceae</taxon>
        <taxon>Actinokineospora</taxon>
    </lineage>
</organism>